<evidence type="ECO:0000313" key="2">
    <source>
        <dbReference type="Proteomes" id="UP001231649"/>
    </source>
</evidence>
<evidence type="ECO:0000313" key="1">
    <source>
        <dbReference type="EMBL" id="KAJ8737573.1"/>
    </source>
</evidence>
<keyword evidence="2" id="KW-1185">Reference proteome</keyword>
<proteinExistence type="predicted"/>
<reference evidence="1" key="1">
    <citation type="submission" date="2023-03" db="EMBL/GenBank/DDBJ databases">
        <title>Chromosome-level genomes of two armyworms, Mythimna separata and Mythimna loreyi, provide insights into the biosynthesis and reception of sex pheromones.</title>
        <authorList>
            <person name="Zhao H."/>
        </authorList>
    </citation>
    <scope>NUCLEOTIDE SEQUENCE</scope>
    <source>
        <strain evidence="1">BeijingLab</strain>
    </source>
</reference>
<dbReference type="Proteomes" id="UP001231649">
    <property type="component" value="Chromosome 1"/>
</dbReference>
<gene>
    <name evidence="1" type="ORF">PYW08_000168</name>
</gene>
<comment type="caution">
    <text evidence="1">The sequence shown here is derived from an EMBL/GenBank/DDBJ whole genome shotgun (WGS) entry which is preliminary data.</text>
</comment>
<sequence>MSLLPICTMHTASAAAEDACSKKRINSRYASLERLYHFVPVALEILGSSSTEANCLVGDLGCGFEEVTGDSRSRLFLVQRLAIAIQRGDAASIMGTFAPGTNR</sequence>
<dbReference type="EMBL" id="CM056777">
    <property type="protein sequence ID" value="KAJ8737573.1"/>
    <property type="molecule type" value="Genomic_DNA"/>
</dbReference>
<organism evidence="1 2">
    <name type="scientific">Mythimna loreyi</name>
    <dbReference type="NCBI Taxonomy" id="667449"/>
    <lineage>
        <taxon>Eukaryota</taxon>
        <taxon>Metazoa</taxon>
        <taxon>Ecdysozoa</taxon>
        <taxon>Arthropoda</taxon>
        <taxon>Hexapoda</taxon>
        <taxon>Insecta</taxon>
        <taxon>Pterygota</taxon>
        <taxon>Neoptera</taxon>
        <taxon>Endopterygota</taxon>
        <taxon>Lepidoptera</taxon>
        <taxon>Glossata</taxon>
        <taxon>Ditrysia</taxon>
        <taxon>Noctuoidea</taxon>
        <taxon>Noctuidae</taxon>
        <taxon>Noctuinae</taxon>
        <taxon>Hadenini</taxon>
        <taxon>Mythimna</taxon>
    </lineage>
</organism>
<name>A0ACC2RAK6_9NEOP</name>
<protein>
    <submittedName>
        <fullName evidence="1">Uncharacterized protein</fullName>
    </submittedName>
</protein>
<accession>A0ACC2RAK6</accession>